<reference evidence="4" key="2">
    <citation type="submission" date="2020-09" db="EMBL/GenBank/DDBJ databases">
        <authorList>
            <person name="Sun Q."/>
            <person name="Ohkuma M."/>
        </authorList>
    </citation>
    <scope>NUCLEOTIDE SEQUENCE</scope>
    <source>
        <strain evidence="4">JCM 11219</strain>
    </source>
</reference>
<accession>A0A830EBV4</accession>
<dbReference type="Pfam" id="PF14559">
    <property type="entry name" value="TPR_19"/>
    <property type="match status" value="1"/>
</dbReference>
<evidence type="ECO:0000313" key="3">
    <source>
        <dbReference type="EMBL" id="BDR92743.1"/>
    </source>
</evidence>
<dbReference type="RefSeq" id="WP_188603897.1">
    <property type="nucleotide sequence ID" value="NZ_AP026830.1"/>
</dbReference>
<keyword evidence="1" id="KW-0802">TPR repeat</keyword>
<gene>
    <name evidence="4" type="ORF">GCM10007112_21140</name>
    <name evidence="3" type="ORF">Vsou_18360</name>
</gene>
<evidence type="ECO:0000313" key="4">
    <source>
        <dbReference type="EMBL" id="GGI84035.1"/>
    </source>
</evidence>
<dbReference type="SUPFAM" id="SSF48452">
    <property type="entry name" value="TPR-like"/>
    <property type="match status" value="1"/>
</dbReference>
<proteinExistence type="predicted"/>
<dbReference type="PROSITE" id="PS50005">
    <property type="entry name" value="TPR"/>
    <property type="match status" value="1"/>
</dbReference>
<organism evidence="4 5">
    <name type="scientific">Vulcanisaeta souniana JCM 11219</name>
    <dbReference type="NCBI Taxonomy" id="1293586"/>
    <lineage>
        <taxon>Archaea</taxon>
        <taxon>Thermoproteota</taxon>
        <taxon>Thermoprotei</taxon>
        <taxon>Thermoproteales</taxon>
        <taxon>Thermoproteaceae</taxon>
        <taxon>Vulcanisaeta</taxon>
    </lineage>
</organism>
<evidence type="ECO:0000256" key="1">
    <source>
        <dbReference type="PROSITE-ProRule" id="PRU00339"/>
    </source>
</evidence>
<dbReference type="EMBL" id="AP026830">
    <property type="protein sequence ID" value="BDR92743.1"/>
    <property type="molecule type" value="Genomic_DNA"/>
</dbReference>
<feature type="repeat" description="TPR" evidence="1">
    <location>
        <begin position="20"/>
        <end position="53"/>
    </location>
</feature>
<reference evidence="6" key="3">
    <citation type="submission" date="2022-09" db="EMBL/GenBank/DDBJ databases">
        <title>Complete genome sequence of Vulcanisaeta souniana.</title>
        <authorList>
            <person name="Kato S."/>
            <person name="Itoh T."/>
            <person name="Ohkuma M."/>
        </authorList>
    </citation>
    <scope>NUCLEOTIDE SEQUENCE [LARGE SCALE GENOMIC DNA]</scope>
    <source>
        <strain evidence="6">JCM 11219</strain>
    </source>
</reference>
<dbReference type="PROSITE" id="PS50293">
    <property type="entry name" value="TPR_REGION"/>
    <property type="match status" value="1"/>
</dbReference>
<feature type="region of interest" description="Disordered" evidence="2">
    <location>
        <begin position="1"/>
        <end position="21"/>
    </location>
</feature>
<sequence length="178" mass="20056">MKQEETYGVVQGNGQEPSEARRHYSRGIALLKLGRFEEALPELERALELDPGNERYRLAKVAALIGLERFEDAENELRSMPLSNQPRLSIVNARPVDDINFNSVTNRIRPIINELSAQLMRALRITWVLLVRVGGLLRVLLNRLVVRARVFLGSVRDRLVRIINCAEGNKASTCGNGN</sequence>
<dbReference type="GeneID" id="76207376"/>
<name>A0A830EBV4_9CREN</name>
<keyword evidence="6" id="KW-1185">Reference proteome</keyword>
<dbReference type="OrthoDB" id="115601at2157"/>
<dbReference type="Proteomes" id="UP000657075">
    <property type="component" value="Unassembled WGS sequence"/>
</dbReference>
<reference evidence="4" key="1">
    <citation type="journal article" date="2014" name="Int. J. Syst. Evol. Microbiol.">
        <title>Complete genome sequence of Corynebacterium casei LMG S-19264T (=DSM 44701T), isolated from a smear-ripened cheese.</title>
        <authorList>
            <consortium name="US DOE Joint Genome Institute (JGI-PGF)"/>
            <person name="Walter F."/>
            <person name="Albersmeier A."/>
            <person name="Kalinowski J."/>
            <person name="Ruckert C."/>
        </authorList>
    </citation>
    <scope>NUCLEOTIDE SEQUENCE</scope>
    <source>
        <strain evidence="4">JCM 11219</strain>
    </source>
</reference>
<evidence type="ECO:0000256" key="2">
    <source>
        <dbReference type="SAM" id="MobiDB-lite"/>
    </source>
</evidence>
<dbReference type="AlphaFoldDB" id="A0A830EBV4"/>
<dbReference type="EMBL" id="BMNM01000011">
    <property type="protein sequence ID" value="GGI84035.1"/>
    <property type="molecule type" value="Genomic_DNA"/>
</dbReference>
<dbReference type="InterPro" id="IPR011990">
    <property type="entry name" value="TPR-like_helical_dom_sf"/>
</dbReference>
<evidence type="ECO:0008006" key="7">
    <source>
        <dbReference type="Google" id="ProtNLM"/>
    </source>
</evidence>
<dbReference type="Proteomes" id="UP001060771">
    <property type="component" value="Chromosome"/>
</dbReference>
<dbReference type="SMART" id="SM00028">
    <property type="entry name" value="TPR"/>
    <property type="match status" value="1"/>
</dbReference>
<reference evidence="3" key="4">
    <citation type="journal article" date="2023" name="Microbiol. Resour. Announc.">
        <title>Complete Genome Sequence of Vulcanisaeta souniana Strain IC-059, a Hyperthermophilic Archaeon Isolated from Hot Spring Water in Japan.</title>
        <authorList>
            <person name="Kato S."/>
            <person name="Itoh T."/>
            <person name="Wu L."/>
            <person name="Ma J."/>
            <person name="Ohkuma M."/>
        </authorList>
    </citation>
    <scope>NUCLEOTIDE SEQUENCE</scope>
    <source>
        <strain evidence="3">JCM 11219</strain>
    </source>
</reference>
<protein>
    <recommendedName>
        <fullName evidence="7">Tetratricopeptide repeat protein</fullName>
    </recommendedName>
</protein>
<evidence type="ECO:0000313" key="6">
    <source>
        <dbReference type="Proteomes" id="UP001060771"/>
    </source>
</evidence>
<dbReference type="InterPro" id="IPR019734">
    <property type="entry name" value="TPR_rpt"/>
</dbReference>
<evidence type="ECO:0000313" key="5">
    <source>
        <dbReference type="Proteomes" id="UP000657075"/>
    </source>
</evidence>
<dbReference type="Gene3D" id="1.25.40.10">
    <property type="entry name" value="Tetratricopeptide repeat domain"/>
    <property type="match status" value="1"/>
</dbReference>